<evidence type="ECO:0000313" key="3">
    <source>
        <dbReference type="EnsemblPlants" id="OPUNC07G04890.1"/>
    </source>
</evidence>
<dbReference type="Gramene" id="OPUNC07G04890.1">
    <property type="protein sequence ID" value="OPUNC07G04890.1"/>
    <property type="gene ID" value="OPUNC07G04890"/>
</dbReference>
<dbReference type="Proteomes" id="UP000026962">
    <property type="component" value="Chromosome 7"/>
</dbReference>
<dbReference type="eggNOG" id="ENOG502R88B">
    <property type="taxonomic scope" value="Eukaryota"/>
</dbReference>
<reference evidence="3" key="1">
    <citation type="submission" date="2015-04" db="UniProtKB">
        <authorList>
            <consortium name="EnsemblPlants"/>
        </authorList>
    </citation>
    <scope>IDENTIFICATION</scope>
</reference>
<evidence type="ECO:0000256" key="1">
    <source>
        <dbReference type="SAM" id="MobiDB-lite"/>
    </source>
</evidence>
<keyword evidence="4" id="KW-1185">Reference proteome</keyword>
<dbReference type="HOGENOM" id="CLU_539054_0_0_1"/>
<sequence length="506" mass="55802">MRKGKDTPCKLAVDFNLPPPPPPPSEDSVPSAKPIGLLLHVSPTDGAASSSTSSTPKSPNPNADRGGRRGGGAYAAVDPSTDPPLARSRPPISPVDSPPWECLPPPPHQRHHRRRLHQGWPPHPPHLLVIPPAVSLLPHRPLPGFGSRQVCPYAPDHRLALLRVTICHYFFSEEARFNEYFIYDAKPSPSLKPLPSPPSSCGEVFPDRRVGLMRRGDGGFFVAALNDNTAYHRVSGKHRLYLYDSTIGGWKIKIMDVDSPAATFTFANKVINIGGRSGSMGNNNNVLRYIPLPPPPPPWVRRCLIKRCPVSARDIVAVNGSINYFEMYPHFSDGWIARTSTLKMDSCNSSSNWQDGWNFKASELRMDNPLHLKLLHDLQGYEAEDRSPLLNLHAGHPALSLQHDDGDVVYILLRAVSMDQKGCLLVIDMRNKTVREVVDCSSARTSGFSDVYLQSRISKHLYRNKPTPAKGLIVESQKQSSNNPLLTSLAHGRKCSQGETSGRSQT</sequence>
<proteinExistence type="predicted"/>
<evidence type="ECO:0000259" key="2">
    <source>
        <dbReference type="Pfam" id="PF07762"/>
    </source>
</evidence>
<dbReference type="PANTHER" id="PTHR33074">
    <property type="entry name" value="EXPRESSED PROTEIN-RELATED"/>
    <property type="match status" value="1"/>
</dbReference>
<dbReference type="InterPro" id="IPR011676">
    <property type="entry name" value="DUF1618"/>
</dbReference>
<feature type="compositionally biased region" description="Polar residues" evidence="1">
    <location>
        <begin position="476"/>
        <end position="486"/>
    </location>
</feature>
<name>A0A0E0LHT5_ORYPU</name>
<feature type="region of interest" description="Disordered" evidence="1">
    <location>
        <begin position="1"/>
        <end position="99"/>
    </location>
</feature>
<feature type="compositionally biased region" description="Low complexity" evidence="1">
    <location>
        <begin position="42"/>
        <end position="63"/>
    </location>
</feature>
<feature type="compositionally biased region" description="Polar residues" evidence="1">
    <location>
        <begin position="497"/>
        <end position="506"/>
    </location>
</feature>
<dbReference type="AlphaFoldDB" id="A0A0E0LHT5"/>
<protein>
    <recommendedName>
        <fullName evidence="2">DUF1618 domain-containing protein</fullName>
    </recommendedName>
</protein>
<accession>A0A0E0LHT5</accession>
<feature type="domain" description="DUF1618" evidence="2">
    <location>
        <begin position="283"/>
        <end position="410"/>
    </location>
</feature>
<dbReference type="STRING" id="4537.A0A0E0LHT5"/>
<dbReference type="Pfam" id="PF07762">
    <property type="entry name" value="DUF1618"/>
    <property type="match status" value="1"/>
</dbReference>
<reference evidence="3" key="2">
    <citation type="submission" date="2018-05" db="EMBL/GenBank/DDBJ databases">
        <title>OpunRS2 (Oryza punctata Reference Sequence Version 2).</title>
        <authorList>
            <person name="Zhang J."/>
            <person name="Kudrna D."/>
            <person name="Lee S."/>
            <person name="Talag J."/>
            <person name="Welchert J."/>
            <person name="Wing R.A."/>
        </authorList>
    </citation>
    <scope>NUCLEOTIDE SEQUENCE [LARGE SCALE GENOMIC DNA]</scope>
</reference>
<evidence type="ECO:0000313" key="4">
    <source>
        <dbReference type="Proteomes" id="UP000026962"/>
    </source>
</evidence>
<organism evidence="3">
    <name type="scientific">Oryza punctata</name>
    <name type="common">Red rice</name>
    <dbReference type="NCBI Taxonomy" id="4537"/>
    <lineage>
        <taxon>Eukaryota</taxon>
        <taxon>Viridiplantae</taxon>
        <taxon>Streptophyta</taxon>
        <taxon>Embryophyta</taxon>
        <taxon>Tracheophyta</taxon>
        <taxon>Spermatophyta</taxon>
        <taxon>Magnoliopsida</taxon>
        <taxon>Liliopsida</taxon>
        <taxon>Poales</taxon>
        <taxon>Poaceae</taxon>
        <taxon>BOP clade</taxon>
        <taxon>Oryzoideae</taxon>
        <taxon>Oryzeae</taxon>
        <taxon>Oryzinae</taxon>
        <taxon>Oryza</taxon>
    </lineage>
</organism>
<feature type="region of interest" description="Disordered" evidence="1">
    <location>
        <begin position="475"/>
        <end position="506"/>
    </location>
</feature>
<dbReference type="EnsemblPlants" id="OPUNC07G04890.1">
    <property type="protein sequence ID" value="OPUNC07G04890.1"/>
    <property type="gene ID" value="OPUNC07G04890"/>
</dbReference>